<gene>
    <name evidence="2" type="ORF">LCGC14_2190060</name>
</gene>
<proteinExistence type="predicted"/>
<comment type="caution">
    <text evidence="2">The sequence shown here is derived from an EMBL/GenBank/DDBJ whole genome shotgun (WGS) entry which is preliminary data.</text>
</comment>
<evidence type="ECO:0000259" key="1">
    <source>
        <dbReference type="Pfam" id="PF13649"/>
    </source>
</evidence>
<evidence type="ECO:0000313" key="2">
    <source>
        <dbReference type="EMBL" id="KKL61957.1"/>
    </source>
</evidence>
<dbReference type="InterPro" id="IPR041698">
    <property type="entry name" value="Methyltransf_25"/>
</dbReference>
<protein>
    <recommendedName>
        <fullName evidence="1">Methyltransferase domain-containing protein</fullName>
    </recommendedName>
</protein>
<dbReference type="Pfam" id="PF13649">
    <property type="entry name" value="Methyltransf_25"/>
    <property type="match status" value="1"/>
</dbReference>
<organism evidence="2">
    <name type="scientific">marine sediment metagenome</name>
    <dbReference type="NCBI Taxonomy" id="412755"/>
    <lineage>
        <taxon>unclassified sequences</taxon>
        <taxon>metagenomes</taxon>
        <taxon>ecological metagenomes</taxon>
    </lineage>
</organism>
<dbReference type="EMBL" id="LAZR01028647">
    <property type="protein sequence ID" value="KKL61957.1"/>
    <property type="molecule type" value="Genomic_DNA"/>
</dbReference>
<dbReference type="InterPro" id="IPR029063">
    <property type="entry name" value="SAM-dependent_MTases_sf"/>
</dbReference>
<dbReference type="Gene3D" id="3.40.50.150">
    <property type="entry name" value="Vaccinia Virus protein VP39"/>
    <property type="match status" value="1"/>
</dbReference>
<name>A0A0F9GFM0_9ZZZZ</name>
<feature type="domain" description="Methyltransferase" evidence="1">
    <location>
        <begin position="65"/>
        <end position="154"/>
    </location>
</feature>
<dbReference type="CDD" id="cd02440">
    <property type="entry name" value="AdoMet_MTases"/>
    <property type="match status" value="1"/>
</dbReference>
<dbReference type="AlphaFoldDB" id="A0A0F9GFM0"/>
<accession>A0A0F9GFM0</accession>
<dbReference type="SUPFAM" id="SSF53335">
    <property type="entry name" value="S-adenosyl-L-methionine-dependent methyltransferases"/>
    <property type="match status" value="1"/>
</dbReference>
<reference evidence="2" key="1">
    <citation type="journal article" date="2015" name="Nature">
        <title>Complex archaea that bridge the gap between prokaryotes and eukaryotes.</title>
        <authorList>
            <person name="Spang A."/>
            <person name="Saw J.H."/>
            <person name="Jorgensen S.L."/>
            <person name="Zaremba-Niedzwiedzka K."/>
            <person name="Martijn J."/>
            <person name="Lind A.E."/>
            <person name="van Eijk R."/>
            <person name="Schleper C."/>
            <person name="Guy L."/>
            <person name="Ettema T.J."/>
        </authorList>
    </citation>
    <scope>NUCLEOTIDE SEQUENCE</scope>
</reference>
<sequence>MDFFGEALEDFSSNNLKSEYIFHLNSKLKKFNNRKSVFDLAIFFRSRSKLTLLENKLIDSSHGNILDIGSNTGYYIPFLMSRGTTTGIEISPAINNIARKKGLSNCITGDVFSYEFSNKFDTITLLGNEIALSGTRYSLKKMLAIFKNLLKNNGQVLMILRQLHTLKYWHVVYTPWYNGRFGIPAKYLFLNAHYFISLCNKQGFEAKIIAKEGPKDNLFYLLKLEKKAEA</sequence>